<dbReference type="AlphaFoldDB" id="A0A6J6H7J9"/>
<evidence type="ECO:0000313" key="1">
    <source>
        <dbReference type="EMBL" id="CAB4607325.1"/>
    </source>
</evidence>
<organism evidence="1">
    <name type="scientific">freshwater metagenome</name>
    <dbReference type="NCBI Taxonomy" id="449393"/>
    <lineage>
        <taxon>unclassified sequences</taxon>
        <taxon>metagenomes</taxon>
        <taxon>ecological metagenomes</taxon>
    </lineage>
</organism>
<reference evidence="1" key="1">
    <citation type="submission" date="2020-05" db="EMBL/GenBank/DDBJ databases">
        <authorList>
            <person name="Chiriac C."/>
            <person name="Salcher M."/>
            <person name="Ghai R."/>
            <person name="Kavagutti S V."/>
        </authorList>
    </citation>
    <scope>NUCLEOTIDE SEQUENCE</scope>
</reference>
<accession>A0A6J6H7J9</accession>
<sequence>MKKIISSLAIGSLVLAAGISAGASASAATLPTLVISGGSATYGLDPAIIVATASAPGVVKFSAAGLVVTGCAEVATTTVTPFVAKCSWVPAAGGATVLTGSFTPTDSAAFTAVDSAPFTVKVGVPVQGVISPIHMYVDTVLGSGTTGALAPRFGVSCAITSEFIVGQTIVFRVYGNNSDQGGAVLDSSNVAKAYIEVAGVANPIPMNYGNHSGASFWTGVLKTGATPLYNTLGLISYKVTIIGKPQTSVKVLATKLVYKVVDGKKVKEAGKYVMERISYYKTVKLPTPMAGPVGTWKSNFMPASQLTLFAAPTA</sequence>
<gene>
    <name evidence="1" type="ORF">UFOPK1852_00479</name>
</gene>
<dbReference type="EMBL" id="CAEZUS010000054">
    <property type="protein sequence ID" value="CAB4607325.1"/>
    <property type="molecule type" value="Genomic_DNA"/>
</dbReference>
<proteinExistence type="predicted"/>
<protein>
    <submittedName>
        <fullName evidence="1">Unannotated protein</fullName>
    </submittedName>
</protein>
<name>A0A6J6H7J9_9ZZZZ</name>